<proteinExistence type="predicted"/>
<dbReference type="InterPro" id="IPR024535">
    <property type="entry name" value="RHGA/B-epi-like_pectate_lyase"/>
</dbReference>
<accession>D7C365</accession>
<dbReference type="Pfam" id="PF12708">
    <property type="entry name" value="Pect-lyase_RHGA_epim"/>
    <property type="match status" value="1"/>
</dbReference>
<reference evidence="2 3" key="1">
    <citation type="journal article" date="2010" name="J. Bacteriol.">
        <title>Genome sequence of the milbemycin-producing bacterium Streptomyces bingchenggensis.</title>
        <authorList>
            <person name="Wang X.J."/>
            <person name="Yan Y.J."/>
            <person name="Zhang B."/>
            <person name="An J."/>
            <person name="Wang J.J."/>
            <person name="Tian J."/>
            <person name="Jiang L."/>
            <person name="Chen Y.H."/>
            <person name="Huang S.X."/>
            <person name="Yin M."/>
            <person name="Zhang J."/>
            <person name="Gao A.L."/>
            <person name="Liu C.X."/>
            <person name="Zhu Z.X."/>
            <person name="Xiang W.S."/>
        </authorList>
    </citation>
    <scope>NUCLEOTIDE SEQUENCE [LARGE SCALE GENOMIC DNA]</scope>
    <source>
        <strain evidence="2 3">BCW-1</strain>
    </source>
</reference>
<dbReference type="HOGENOM" id="CLU_494194_0_0_11"/>
<name>D7C365_STRBB</name>
<dbReference type="EMBL" id="CP002047">
    <property type="protein sequence ID" value="ADI08127.1"/>
    <property type="molecule type" value="Genomic_DNA"/>
</dbReference>
<keyword evidence="3" id="KW-1185">Reference proteome</keyword>
<dbReference type="PATRIC" id="fig|749414.3.peg.5178"/>
<dbReference type="eggNOG" id="COG5434">
    <property type="taxonomic scope" value="Bacteria"/>
</dbReference>
<sequence>MFIYMEGGLMDSRDREIDRRRLLGGALGAATAMTGASLLGATPATAHATPATAQQAAGHGTAAPPTSALWREFRAAPYTHPQIPYVGRAGFRGGSADFPRHPVVADVRAYGAEPDGSADAAPAINRAIADAGRRGGGTVLVPPGTYRVDDVIRVGHDNVVLRGAGSGRTTLHATRHLTELIGPYGSRYGGNKSSWSWAGGLIWICPTDRWRTLTDAIKAQDWPCEGWTGNERDEWHTLTDVTGSARRGDWTVTVADTSRLRRGDRVLLQLSDDADHTLLRHMAGDVEGAADYVWTDKTKLTSYVPYEWPCRITAVDARRRRVTLDRPLPLDARPAWQPRLTTLVKGVVGAGVEGITLDIVETPQSQHLLDKGYNGVALQCAWDCWVDDVTVNNPDNGFLLVAAKACTLSRVRVTGRGSHHPFCCREGSHDNLIEDFVLSERTVPAPAGTQLHGINVEGLSSYNVWSRGRMEMGTFDTHRGMPFANVRTDITVDNDGRHGGDASAGPLYGARFTHWNVTVTNQRAGLIKIDEIAPYSATAGISEVREFDQTDVPDFAGPLHSRIESYGHPEALRPRNLYEAQRDLDC</sequence>
<dbReference type="PROSITE" id="PS51318">
    <property type="entry name" value="TAT"/>
    <property type="match status" value="1"/>
</dbReference>
<dbReference type="KEGG" id="sbh:SBI_05007"/>
<dbReference type="InterPro" id="IPR011050">
    <property type="entry name" value="Pectin_lyase_fold/virulence"/>
</dbReference>
<dbReference type="InterPro" id="IPR012334">
    <property type="entry name" value="Pectin_lyas_fold"/>
</dbReference>
<dbReference type="AlphaFoldDB" id="D7C365"/>
<dbReference type="STRING" id="749414.SBI_05007"/>
<dbReference type="SUPFAM" id="SSF51126">
    <property type="entry name" value="Pectin lyase-like"/>
    <property type="match status" value="1"/>
</dbReference>
<organism evidence="2 3">
    <name type="scientific">Streptomyces bingchenggensis (strain BCW-1)</name>
    <dbReference type="NCBI Taxonomy" id="749414"/>
    <lineage>
        <taxon>Bacteria</taxon>
        <taxon>Bacillati</taxon>
        <taxon>Actinomycetota</taxon>
        <taxon>Actinomycetes</taxon>
        <taxon>Kitasatosporales</taxon>
        <taxon>Streptomycetaceae</taxon>
        <taxon>Streptomyces</taxon>
    </lineage>
</organism>
<dbReference type="InterPro" id="IPR006311">
    <property type="entry name" value="TAT_signal"/>
</dbReference>
<gene>
    <name evidence="2" type="ordered locus">SBI_05007</name>
</gene>
<evidence type="ECO:0000313" key="3">
    <source>
        <dbReference type="Proteomes" id="UP000000377"/>
    </source>
</evidence>
<evidence type="ECO:0000259" key="1">
    <source>
        <dbReference type="Pfam" id="PF12708"/>
    </source>
</evidence>
<protein>
    <recommendedName>
        <fullName evidence="1">Rhamnogalacturonase A/B/Epimerase-like pectate lyase domain-containing protein</fullName>
    </recommendedName>
</protein>
<feature type="domain" description="Rhamnogalacturonase A/B/Epimerase-like pectate lyase" evidence="1">
    <location>
        <begin position="106"/>
        <end position="191"/>
    </location>
</feature>
<dbReference type="Gene3D" id="2.160.20.10">
    <property type="entry name" value="Single-stranded right-handed beta-helix, Pectin lyase-like"/>
    <property type="match status" value="1"/>
</dbReference>
<dbReference type="Proteomes" id="UP000000377">
    <property type="component" value="Chromosome"/>
</dbReference>
<evidence type="ECO:0000313" key="2">
    <source>
        <dbReference type="EMBL" id="ADI08127.1"/>
    </source>
</evidence>